<dbReference type="Proteomes" id="UP000054097">
    <property type="component" value="Unassembled WGS sequence"/>
</dbReference>
<sequence>MNILPVVEDSGLAKETIKGVEGQLASSLQETVETRQPEKVLEGDPEIHKGVFSPVTRLNCDVLSIIFAFCGKDDWAAPLRIGAVSCSWRQAILATPQAWAHPSLSNPMCARKVVLFFERSGQLPLHVCPTISQSIKLFSTVAHRIKCLSINGVDTEDDLIVFPNLEYLRITSRRLLISNDFLTQFPRLRHLYCREVGNTWSFDWNYERQAHLLLLEGLSLTFTPKSDFFNLVKGTRNPLVSLRIEIEGPVRPRGSHIILPNLITLEVEYSHHEPIRGSLELKTPKLKTYSQYKIEELKCDMIHRDLETVEYVSIDECVTLSCISSLRILRLLDGYSILEVINQLFGDSTLCPKLELIGVTWIDDMEYLREKLTRQLDEINKLRPVKIQLMLVPRPEIDLPHEFKEYECGPYNRCTDNG</sequence>
<keyword evidence="2" id="KW-1185">Reference proteome</keyword>
<evidence type="ECO:0000313" key="2">
    <source>
        <dbReference type="Proteomes" id="UP000054097"/>
    </source>
</evidence>
<organism evidence="1 2">
    <name type="scientific">Serendipita vermifera MAFF 305830</name>
    <dbReference type="NCBI Taxonomy" id="933852"/>
    <lineage>
        <taxon>Eukaryota</taxon>
        <taxon>Fungi</taxon>
        <taxon>Dikarya</taxon>
        <taxon>Basidiomycota</taxon>
        <taxon>Agaricomycotina</taxon>
        <taxon>Agaricomycetes</taxon>
        <taxon>Sebacinales</taxon>
        <taxon>Serendipitaceae</taxon>
        <taxon>Serendipita</taxon>
    </lineage>
</organism>
<evidence type="ECO:0000313" key="1">
    <source>
        <dbReference type="EMBL" id="KIM28560.1"/>
    </source>
</evidence>
<proteinExistence type="predicted"/>
<dbReference type="SUPFAM" id="SSF52047">
    <property type="entry name" value="RNI-like"/>
    <property type="match status" value="1"/>
</dbReference>
<reference evidence="2" key="2">
    <citation type="submission" date="2015-01" db="EMBL/GenBank/DDBJ databases">
        <title>Evolutionary Origins and Diversification of the Mycorrhizal Mutualists.</title>
        <authorList>
            <consortium name="DOE Joint Genome Institute"/>
            <consortium name="Mycorrhizal Genomics Consortium"/>
            <person name="Kohler A."/>
            <person name="Kuo A."/>
            <person name="Nagy L.G."/>
            <person name="Floudas D."/>
            <person name="Copeland A."/>
            <person name="Barry K.W."/>
            <person name="Cichocki N."/>
            <person name="Veneault-Fourrey C."/>
            <person name="LaButti K."/>
            <person name="Lindquist E.A."/>
            <person name="Lipzen A."/>
            <person name="Lundell T."/>
            <person name="Morin E."/>
            <person name="Murat C."/>
            <person name="Riley R."/>
            <person name="Ohm R."/>
            <person name="Sun H."/>
            <person name="Tunlid A."/>
            <person name="Henrissat B."/>
            <person name="Grigoriev I.V."/>
            <person name="Hibbett D.S."/>
            <person name="Martin F."/>
        </authorList>
    </citation>
    <scope>NUCLEOTIDE SEQUENCE [LARGE SCALE GENOMIC DNA]</scope>
    <source>
        <strain evidence="2">MAFF 305830</strain>
    </source>
</reference>
<gene>
    <name evidence="1" type="ORF">M408DRAFT_23611</name>
</gene>
<dbReference type="HOGENOM" id="CLU_039336_0_0_1"/>
<dbReference type="EMBL" id="KN824292">
    <property type="protein sequence ID" value="KIM28560.1"/>
    <property type="molecule type" value="Genomic_DNA"/>
</dbReference>
<dbReference type="AlphaFoldDB" id="A0A0C3AVK2"/>
<evidence type="ECO:0008006" key="3">
    <source>
        <dbReference type="Google" id="ProtNLM"/>
    </source>
</evidence>
<accession>A0A0C3AVK2</accession>
<reference evidence="1 2" key="1">
    <citation type="submission" date="2014-04" db="EMBL/GenBank/DDBJ databases">
        <authorList>
            <consortium name="DOE Joint Genome Institute"/>
            <person name="Kuo A."/>
            <person name="Zuccaro A."/>
            <person name="Kohler A."/>
            <person name="Nagy L.G."/>
            <person name="Floudas D."/>
            <person name="Copeland A."/>
            <person name="Barry K.W."/>
            <person name="Cichocki N."/>
            <person name="Veneault-Fourrey C."/>
            <person name="LaButti K."/>
            <person name="Lindquist E.A."/>
            <person name="Lipzen A."/>
            <person name="Lundell T."/>
            <person name="Morin E."/>
            <person name="Murat C."/>
            <person name="Sun H."/>
            <person name="Tunlid A."/>
            <person name="Henrissat B."/>
            <person name="Grigoriev I.V."/>
            <person name="Hibbett D.S."/>
            <person name="Martin F."/>
            <person name="Nordberg H.P."/>
            <person name="Cantor M.N."/>
            <person name="Hua S.X."/>
        </authorList>
    </citation>
    <scope>NUCLEOTIDE SEQUENCE [LARGE SCALE GENOMIC DNA]</scope>
    <source>
        <strain evidence="1 2">MAFF 305830</strain>
    </source>
</reference>
<protein>
    <recommendedName>
        <fullName evidence="3">F-box domain-containing protein</fullName>
    </recommendedName>
</protein>
<name>A0A0C3AVK2_SERVB</name>